<feature type="transmembrane region" description="Helical" evidence="1">
    <location>
        <begin position="6"/>
        <end position="24"/>
    </location>
</feature>
<dbReference type="Proteomes" id="UP000431401">
    <property type="component" value="Unassembled WGS sequence"/>
</dbReference>
<organism evidence="2 3">
    <name type="scientific">Nocardia aurantia</name>
    <dbReference type="NCBI Taxonomy" id="2585199"/>
    <lineage>
        <taxon>Bacteria</taxon>
        <taxon>Bacillati</taxon>
        <taxon>Actinomycetota</taxon>
        <taxon>Actinomycetes</taxon>
        <taxon>Mycobacteriales</taxon>
        <taxon>Nocardiaceae</taxon>
        <taxon>Nocardia</taxon>
    </lineage>
</organism>
<accession>A0A7K0DLT7</accession>
<dbReference type="EMBL" id="WEGI01000004">
    <property type="protein sequence ID" value="MQY26668.1"/>
    <property type="molecule type" value="Genomic_DNA"/>
</dbReference>
<reference evidence="2 3" key="1">
    <citation type="submission" date="2019-10" db="EMBL/GenBank/DDBJ databases">
        <title>Nocardia macrotermitis sp. nov. and Nocardia aurantia sp. nov., isolated from the gut of fungus growing-termite Macrotermes natalensis.</title>
        <authorList>
            <person name="Benndorf R."/>
            <person name="Schwitalla J."/>
            <person name="Martin K."/>
            <person name="De Beer W."/>
            <person name="Kaster A.-K."/>
            <person name="Vollmers J."/>
            <person name="Poulsen M."/>
            <person name="Beemelmanns C."/>
        </authorList>
    </citation>
    <scope>NUCLEOTIDE SEQUENCE [LARGE SCALE GENOMIC DNA]</scope>
    <source>
        <strain evidence="2 3">RB56</strain>
    </source>
</reference>
<protein>
    <submittedName>
        <fullName evidence="2">Uncharacterized protein</fullName>
    </submittedName>
</protein>
<evidence type="ECO:0000256" key="1">
    <source>
        <dbReference type="SAM" id="Phobius"/>
    </source>
</evidence>
<comment type="caution">
    <text evidence="2">The sequence shown here is derived from an EMBL/GenBank/DDBJ whole genome shotgun (WGS) entry which is preliminary data.</text>
</comment>
<evidence type="ECO:0000313" key="3">
    <source>
        <dbReference type="Proteomes" id="UP000431401"/>
    </source>
</evidence>
<sequence length="53" mass="5738">MVTFVGLVAIVAVCAGVMFVSFTWPKRTRTTLRPSGKLKELAEQAIKGSRGID</sequence>
<proteinExistence type="predicted"/>
<keyword evidence="1" id="KW-0472">Membrane</keyword>
<keyword evidence="1" id="KW-1133">Transmembrane helix</keyword>
<keyword evidence="3" id="KW-1185">Reference proteome</keyword>
<evidence type="ECO:0000313" key="2">
    <source>
        <dbReference type="EMBL" id="MQY26668.1"/>
    </source>
</evidence>
<gene>
    <name evidence="2" type="ORF">NRB56_22390</name>
</gene>
<keyword evidence="1" id="KW-0812">Transmembrane</keyword>
<dbReference type="AlphaFoldDB" id="A0A7K0DLT7"/>
<name>A0A7K0DLT7_9NOCA</name>
<dbReference type="RefSeq" id="WP_153341015.1">
    <property type="nucleotide sequence ID" value="NZ_WEGI01000004.1"/>
</dbReference>